<evidence type="ECO:0000313" key="7">
    <source>
        <dbReference type="EMBL" id="QSR25787.1"/>
    </source>
</evidence>
<dbReference type="SUPFAM" id="SSF54523">
    <property type="entry name" value="Pili subunits"/>
    <property type="match status" value="1"/>
</dbReference>
<evidence type="ECO:0000256" key="3">
    <source>
        <dbReference type="ARBA" id="ARBA00022692"/>
    </source>
</evidence>
<gene>
    <name evidence="7" type="ORF">CFH99_09150</name>
</gene>
<dbReference type="InterPro" id="IPR000983">
    <property type="entry name" value="Bac_GSPG_pilin"/>
</dbReference>
<dbReference type="InterPro" id="IPR045584">
    <property type="entry name" value="Pilin-like"/>
</dbReference>
<feature type="transmembrane region" description="Helical" evidence="6">
    <location>
        <begin position="20"/>
        <end position="41"/>
    </location>
</feature>
<reference evidence="7 8" key="1">
    <citation type="submission" date="2017-06" db="EMBL/GenBank/DDBJ databases">
        <title>Complete Genome Sequence of the Soil Carbazole-Degrading Bacterium Nocardioides aromaticivorans IC177.</title>
        <authorList>
            <person name="Vejarano F."/>
            <person name="Suzuki-Minakuchi C."/>
            <person name="Ohtsubo Y."/>
            <person name="Tsuda M."/>
            <person name="Okada K."/>
            <person name="Nojiri H."/>
        </authorList>
    </citation>
    <scope>NUCLEOTIDE SEQUENCE [LARGE SCALE GENOMIC DNA]</scope>
    <source>
        <strain evidence="7 8">IC177</strain>
    </source>
</reference>
<evidence type="ECO:0000256" key="4">
    <source>
        <dbReference type="ARBA" id="ARBA00022989"/>
    </source>
</evidence>
<accession>A0ABX7PJ81</accession>
<dbReference type="EMBL" id="CP022295">
    <property type="protein sequence ID" value="QSR25787.1"/>
    <property type="molecule type" value="Genomic_DNA"/>
</dbReference>
<dbReference type="PRINTS" id="PR00813">
    <property type="entry name" value="BCTERIALGSPG"/>
</dbReference>
<comment type="subcellular location">
    <subcellularLocation>
        <location evidence="1">Membrane</location>
        <topology evidence="1">Single-pass membrane protein</topology>
    </subcellularLocation>
</comment>
<name>A0ABX7PJ81_9ACTN</name>
<dbReference type="NCBIfam" id="TIGR02532">
    <property type="entry name" value="IV_pilin_GFxxxE"/>
    <property type="match status" value="1"/>
</dbReference>
<protein>
    <submittedName>
        <fullName evidence="7">Pilus assembly protein PilA</fullName>
    </submittedName>
</protein>
<dbReference type="PANTHER" id="PTHR30093:SF44">
    <property type="entry name" value="TYPE II SECRETION SYSTEM CORE PROTEIN G"/>
    <property type="match status" value="1"/>
</dbReference>
<dbReference type="PANTHER" id="PTHR30093">
    <property type="entry name" value="GENERAL SECRETION PATHWAY PROTEIN G"/>
    <property type="match status" value="1"/>
</dbReference>
<evidence type="ECO:0000256" key="1">
    <source>
        <dbReference type="ARBA" id="ARBA00004167"/>
    </source>
</evidence>
<evidence type="ECO:0000256" key="5">
    <source>
        <dbReference type="ARBA" id="ARBA00023136"/>
    </source>
</evidence>
<evidence type="ECO:0000313" key="8">
    <source>
        <dbReference type="Proteomes" id="UP000662818"/>
    </source>
</evidence>
<proteinExistence type="predicted"/>
<dbReference type="RefSeq" id="WP_207010092.1">
    <property type="nucleotide sequence ID" value="NZ_CP022295.1"/>
</dbReference>
<keyword evidence="4 6" id="KW-1133">Transmembrane helix</keyword>
<evidence type="ECO:0000256" key="2">
    <source>
        <dbReference type="ARBA" id="ARBA00022481"/>
    </source>
</evidence>
<dbReference type="InterPro" id="IPR012902">
    <property type="entry name" value="N_methyl_site"/>
</dbReference>
<dbReference type="PROSITE" id="PS00409">
    <property type="entry name" value="PROKAR_NTER_METHYL"/>
    <property type="match status" value="1"/>
</dbReference>
<keyword evidence="5 6" id="KW-0472">Membrane</keyword>
<dbReference type="Pfam" id="PF07963">
    <property type="entry name" value="N_methyl"/>
    <property type="match status" value="1"/>
</dbReference>
<evidence type="ECO:0000256" key="6">
    <source>
        <dbReference type="SAM" id="Phobius"/>
    </source>
</evidence>
<dbReference type="Gene3D" id="3.30.700.10">
    <property type="entry name" value="Glycoprotein, Type 4 Pilin"/>
    <property type="match status" value="1"/>
</dbReference>
<dbReference type="Proteomes" id="UP000662818">
    <property type="component" value="Chromosome"/>
</dbReference>
<keyword evidence="3 6" id="KW-0812">Transmembrane</keyword>
<keyword evidence="2" id="KW-0488">Methylation</keyword>
<sequence>MRRTIDRLQVARREDRGFTLIELLIVIIILGVLAAIVVFSVRGITDRGDKAACKANLSTLQTASEAYYAKNNAYAADAAALVSGGFLQSDPTAASVDAKIRASYTTGTPPTIGGGSSC</sequence>
<organism evidence="7 8">
    <name type="scientific">Nocardioides aromaticivorans</name>
    <dbReference type="NCBI Taxonomy" id="200618"/>
    <lineage>
        <taxon>Bacteria</taxon>
        <taxon>Bacillati</taxon>
        <taxon>Actinomycetota</taxon>
        <taxon>Actinomycetes</taxon>
        <taxon>Propionibacteriales</taxon>
        <taxon>Nocardioidaceae</taxon>
        <taxon>Nocardioides</taxon>
    </lineage>
</organism>
<keyword evidence="8" id="KW-1185">Reference proteome</keyword>